<name>A0AAP0H4Q8_9ASTR</name>
<dbReference type="AlphaFoldDB" id="A0AAP0H4Q8"/>
<sequence>MGDNGENSNTTKTSLHHVYTVTNIQHKVRVLDGTKVSYSSWVKFFQLHARGYEVLSHIDGTPAPAKTYSTYESWLKIDSIVLQWIYGTLSDELLVRVLETNSTALEAWNRIKTIFLNNKGSRAAALE</sequence>
<reference evidence="1 2" key="1">
    <citation type="submission" date="2024-04" db="EMBL/GenBank/DDBJ databases">
        <title>The reference genome of an endangered Asteraceae, Deinandra increscens subsp. villosa, native to the Central Coast of California.</title>
        <authorList>
            <person name="Guilliams M."/>
            <person name="Hasenstab-Lehman K."/>
            <person name="Meyer R."/>
            <person name="Mcevoy S."/>
        </authorList>
    </citation>
    <scope>NUCLEOTIDE SEQUENCE [LARGE SCALE GENOMIC DNA]</scope>
    <source>
        <tissue evidence="1">Leaf</tissue>
    </source>
</reference>
<dbReference type="PANTHER" id="PTHR47481:SF40">
    <property type="entry name" value="RETROTRANSPOSON GAG DOMAIN-CONTAINING PROTEIN"/>
    <property type="match status" value="1"/>
</dbReference>
<organism evidence="1 2">
    <name type="scientific">Deinandra increscens subsp. villosa</name>
    <dbReference type="NCBI Taxonomy" id="3103831"/>
    <lineage>
        <taxon>Eukaryota</taxon>
        <taxon>Viridiplantae</taxon>
        <taxon>Streptophyta</taxon>
        <taxon>Embryophyta</taxon>
        <taxon>Tracheophyta</taxon>
        <taxon>Spermatophyta</taxon>
        <taxon>Magnoliopsida</taxon>
        <taxon>eudicotyledons</taxon>
        <taxon>Gunneridae</taxon>
        <taxon>Pentapetalae</taxon>
        <taxon>asterids</taxon>
        <taxon>campanulids</taxon>
        <taxon>Asterales</taxon>
        <taxon>Asteraceae</taxon>
        <taxon>Asteroideae</taxon>
        <taxon>Heliantheae alliance</taxon>
        <taxon>Madieae</taxon>
        <taxon>Madiinae</taxon>
        <taxon>Deinandra</taxon>
    </lineage>
</organism>
<gene>
    <name evidence="1" type="ORF">SSX86_008036</name>
</gene>
<dbReference type="Proteomes" id="UP001408789">
    <property type="component" value="Unassembled WGS sequence"/>
</dbReference>
<protein>
    <submittedName>
        <fullName evidence="1">Uncharacterized protein</fullName>
    </submittedName>
</protein>
<evidence type="ECO:0000313" key="2">
    <source>
        <dbReference type="Proteomes" id="UP001408789"/>
    </source>
</evidence>
<accession>A0AAP0H4Q8</accession>
<proteinExistence type="predicted"/>
<dbReference type="PANTHER" id="PTHR47481">
    <property type="match status" value="1"/>
</dbReference>
<evidence type="ECO:0000313" key="1">
    <source>
        <dbReference type="EMBL" id="KAK9071607.1"/>
    </source>
</evidence>
<comment type="caution">
    <text evidence="1">The sequence shown here is derived from an EMBL/GenBank/DDBJ whole genome shotgun (WGS) entry which is preliminary data.</text>
</comment>
<dbReference type="EMBL" id="JBCNJP010000010">
    <property type="protein sequence ID" value="KAK9071607.1"/>
    <property type="molecule type" value="Genomic_DNA"/>
</dbReference>
<keyword evidence="2" id="KW-1185">Reference proteome</keyword>